<reference evidence="4 5" key="1">
    <citation type="submission" date="2016-10" db="EMBL/GenBank/DDBJ databases">
        <authorList>
            <person name="de Groot N.N."/>
        </authorList>
    </citation>
    <scope>NUCLEOTIDE SEQUENCE [LARGE SCALE GENOMIC DNA]</scope>
    <source>
        <strain evidence="4 5">CGMCC 1.10331</strain>
    </source>
</reference>
<organism evidence="4 5">
    <name type="scientific">Halobellus limi</name>
    <dbReference type="NCBI Taxonomy" id="699433"/>
    <lineage>
        <taxon>Archaea</taxon>
        <taxon>Methanobacteriati</taxon>
        <taxon>Methanobacteriota</taxon>
        <taxon>Stenosarchaea group</taxon>
        <taxon>Halobacteria</taxon>
        <taxon>Halobacteriales</taxon>
        <taxon>Haloferacaceae</taxon>
        <taxon>Halobellus</taxon>
    </lineage>
</organism>
<dbReference type="SUPFAM" id="SSF46785">
    <property type="entry name" value="Winged helix' DNA-binding domain"/>
    <property type="match status" value="1"/>
</dbReference>
<dbReference type="Proteomes" id="UP000236740">
    <property type="component" value="Unassembled WGS sequence"/>
</dbReference>
<dbReference type="Pfam" id="PF25227">
    <property type="entry name" value="DUF7845"/>
    <property type="match status" value="1"/>
</dbReference>
<protein>
    <submittedName>
        <fullName evidence="4">Winged helix-turn-helix DNA-binding</fullName>
    </submittedName>
    <submittedName>
        <fullName evidence="3">Winged helix-turn-helix transcriptional regulator</fullName>
    </submittedName>
</protein>
<dbReference type="EMBL" id="FNVN01000001">
    <property type="protein sequence ID" value="SEF51909.1"/>
    <property type="molecule type" value="Genomic_DNA"/>
</dbReference>
<dbReference type="OrthoDB" id="240669at2157"/>
<evidence type="ECO:0000259" key="2">
    <source>
        <dbReference type="Pfam" id="PF25227"/>
    </source>
</evidence>
<name>A0A1H5SMV5_9EURY</name>
<dbReference type="InterPro" id="IPR036390">
    <property type="entry name" value="WH_DNA-bd_sf"/>
</dbReference>
<gene>
    <name evidence="3" type="ORF">DV707_07625</name>
    <name evidence="4" type="ORF">SAMN04488133_0019</name>
</gene>
<dbReference type="AlphaFoldDB" id="A0A1H5SMV5"/>
<evidence type="ECO:0000313" key="3">
    <source>
        <dbReference type="EMBL" id="QCC47542.1"/>
    </source>
</evidence>
<dbReference type="Gene3D" id="1.10.10.10">
    <property type="entry name" value="Winged helix-like DNA-binding domain superfamily/Winged helix DNA-binding domain"/>
    <property type="match status" value="1"/>
</dbReference>
<dbReference type="InterPro" id="IPR057167">
    <property type="entry name" value="DUF7845"/>
</dbReference>
<reference evidence="3 6" key="2">
    <citation type="journal article" date="2019" name="Nat. Commun.">
        <title>A new type of DNA phosphorothioation-based antiviral system in archaea.</title>
        <authorList>
            <person name="Xiong L."/>
            <person name="Liu S."/>
            <person name="Chen S."/>
            <person name="Xiao Y."/>
            <person name="Zhu B."/>
            <person name="Gao Y."/>
            <person name="Zhang Y."/>
            <person name="Chen B."/>
            <person name="Luo J."/>
            <person name="Deng Z."/>
            <person name="Chen X."/>
            <person name="Wang L."/>
            <person name="Chen S."/>
        </authorList>
    </citation>
    <scope>NUCLEOTIDE SEQUENCE [LARGE SCALE GENOMIC DNA]</scope>
    <source>
        <strain evidence="3 6">CGMCC 1.10331</strain>
    </source>
</reference>
<dbReference type="InterPro" id="IPR036388">
    <property type="entry name" value="WH-like_DNA-bd_sf"/>
</dbReference>
<dbReference type="KEGG" id="hlm:DV707_07625"/>
<dbReference type="RefSeq" id="WP_103989855.1">
    <property type="nucleotide sequence ID" value="NZ_CP031311.1"/>
</dbReference>
<feature type="region of interest" description="Disordered" evidence="1">
    <location>
        <begin position="466"/>
        <end position="504"/>
    </location>
</feature>
<dbReference type="GeneID" id="39857948"/>
<feature type="compositionally biased region" description="Basic and acidic residues" evidence="1">
    <location>
        <begin position="466"/>
        <end position="489"/>
    </location>
</feature>
<proteinExistence type="predicted"/>
<sequence length="553" mass="62655">MSTDSPPTSELHTDVTGVEKTSFPEPRAHGAAITEVFADLAPSKRDAPRGEKGTLYDAALQLWIDEIGDPDLEPYPVVEGFDPEWLPEPTGEWVVLQSSSRWKAGTGTGSDYSAYHEQHLKIRDRIETVDGVEYQKPPVALHVEIMPQYPGMVYKSGDELDLPHGEGSRILAWTTWAETAEEIERRAYDVLRAAYGDDVIDVEPDRVDESRRVPKAEAHVRFDIDKKGAVVETVNDSKDLIDYGGTAEIESRSRRQREGWLECIVESDRWDSLGFEEQPFSTEVKVYQHSNWDRISVDDPLHHPKLEASFAGVDRGPLPHVSEFDDVLDHLRRIVATHALWAGVDRGDLVADDFFDGPAAAPWSFERPTGRREMLRRRYEDAATTVFMEAASKLTTAVHDILATVVQENGATYDKLEEVTGLARSTVRYHVARLAEKGVLKRIGNPVLVCFESWNLRDRAREKIREARPERTREDVADDAEERRQRRNDDDDAGDVDRDDLEGSDDVDDDRIGFRYLAGISADLDSIRDEFHDGRLGDEDIRIRVDALRERLR</sequence>
<feature type="region of interest" description="Disordered" evidence="1">
    <location>
        <begin position="1"/>
        <end position="29"/>
    </location>
</feature>
<dbReference type="Pfam" id="PF13412">
    <property type="entry name" value="HTH_24"/>
    <property type="match status" value="1"/>
</dbReference>
<accession>A0A1H5SMV5</accession>
<dbReference type="GO" id="GO:0003677">
    <property type="term" value="F:DNA binding"/>
    <property type="evidence" value="ECO:0007669"/>
    <property type="project" value="UniProtKB-KW"/>
</dbReference>
<evidence type="ECO:0000256" key="1">
    <source>
        <dbReference type="SAM" id="MobiDB-lite"/>
    </source>
</evidence>
<evidence type="ECO:0000313" key="4">
    <source>
        <dbReference type="EMBL" id="SEF51909.1"/>
    </source>
</evidence>
<feature type="domain" description="DUF7845" evidence="2">
    <location>
        <begin position="140"/>
        <end position="356"/>
    </location>
</feature>
<keyword evidence="5" id="KW-1185">Reference proteome</keyword>
<dbReference type="EMBL" id="CP031311">
    <property type="protein sequence ID" value="QCC47542.1"/>
    <property type="molecule type" value="Genomic_DNA"/>
</dbReference>
<feature type="compositionally biased region" description="Acidic residues" evidence="1">
    <location>
        <begin position="490"/>
        <end position="504"/>
    </location>
</feature>
<evidence type="ECO:0000313" key="5">
    <source>
        <dbReference type="Proteomes" id="UP000236740"/>
    </source>
</evidence>
<dbReference type="Proteomes" id="UP000296733">
    <property type="component" value="Chromosome"/>
</dbReference>
<evidence type="ECO:0000313" key="6">
    <source>
        <dbReference type="Proteomes" id="UP000296733"/>
    </source>
</evidence>
<keyword evidence="4" id="KW-0238">DNA-binding</keyword>
<feature type="compositionally biased region" description="Polar residues" evidence="1">
    <location>
        <begin position="1"/>
        <end position="10"/>
    </location>
</feature>